<protein>
    <submittedName>
        <fullName evidence="2">DUF2156 domain-containing protein</fullName>
    </submittedName>
</protein>
<reference evidence="2 3" key="1">
    <citation type="submission" date="2019-08" db="EMBL/GenBank/DDBJ databases">
        <authorList>
            <person name="Wang G."/>
            <person name="Xu Z."/>
        </authorList>
    </citation>
    <scope>NUCLEOTIDE SEQUENCE [LARGE SCALE GENOMIC DNA]</scope>
    <source>
        <strain evidence="2 3">ZX</strain>
    </source>
</reference>
<dbReference type="InterPro" id="IPR016181">
    <property type="entry name" value="Acyl_CoA_acyltransferase"/>
</dbReference>
<dbReference type="SUPFAM" id="SSF55729">
    <property type="entry name" value="Acyl-CoA N-acyltransferases (Nat)"/>
    <property type="match status" value="2"/>
</dbReference>
<accession>A0A5D9C428</accession>
<feature type="domain" description="Phosphatidylglycerol lysyltransferase C-terminal" evidence="1">
    <location>
        <begin position="51"/>
        <end position="302"/>
    </location>
</feature>
<organism evidence="2 3">
    <name type="scientific">Sphingomonas montanisoli</name>
    <dbReference type="NCBI Taxonomy" id="2606412"/>
    <lineage>
        <taxon>Bacteria</taxon>
        <taxon>Pseudomonadati</taxon>
        <taxon>Pseudomonadota</taxon>
        <taxon>Alphaproteobacteria</taxon>
        <taxon>Sphingomonadales</taxon>
        <taxon>Sphingomonadaceae</taxon>
        <taxon>Sphingomonas</taxon>
    </lineage>
</organism>
<evidence type="ECO:0000259" key="1">
    <source>
        <dbReference type="Pfam" id="PF09924"/>
    </source>
</evidence>
<dbReference type="EMBL" id="VTOU01000005">
    <property type="protein sequence ID" value="TZG24721.1"/>
    <property type="molecule type" value="Genomic_DNA"/>
</dbReference>
<proteinExistence type="predicted"/>
<dbReference type="InterPro" id="IPR016732">
    <property type="entry name" value="UCP018688"/>
</dbReference>
<dbReference type="PANTHER" id="PTHR41373:SF1">
    <property type="entry name" value="PHOSPHATIDYLGLYCEROL LYSYLTRANSFERASE C-TERMINAL DOMAIN-CONTAINING PROTEIN"/>
    <property type="match status" value="1"/>
</dbReference>
<dbReference type="Gene3D" id="3.40.630.30">
    <property type="match status" value="1"/>
</dbReference>
<name>A0A5D9C428_9SPHN</name>
<dbReference type="Pfam" id="PF09924">
    <property type="entry name" value="LPG_synthase_C"/>
    <property type="match status" value="1"/>
</dbReference>
<dbReference type="PANTHER" id="PTHR41373">
    <property type="entry name" value="DUF2156 DOMAIN-CONTAINING PROTEIN"/>
    <property type="match status" value="1"/>
</dbReference>
<keyword evidence="3" id="KW-1185">Reference proteome</keyword>
<dbReference type="AlphaFoldDB" id="A0A5D9C428"/>
<evidence type="ECO:0000313" key="3">
    <source>
        <dbReference type="Proteomes" id="UP000322077"/>
    </source>
</evidence>
<gene>
    <name evidence="2" type="ORF">FYJ91_19115</name>
</gene>
<evidence type="ECO:0000313" key="2">
    <source>
        <dbReference type="EMBL" id="TZG24721.1"/>
    </source>
</evidence>
<sequence length="308" mass="33085">MDAGRHGQRRLPVRSDGASGTLMGGEAVAGGGLGLPLSLDMRERIEALIALLRSPLSEYGFANLWLFRDRHDYRFVDGDLPHLIGRTYDGVRHAMPLVPIDAESAARLLDCVDCLYPLADDALAQAGYDVRWNDDDADYVYRAETLAQLGGAKAKRAQARAFEAEQAPIAEPLSDANLAAARVVLDGWLADVGRDPDATDLDACREALARREALGLDGLLVTTGARAPAAFLLAGTNADGSRVVHFAKGRRIHAGAYPWMFARFAATCGVAIVNFEQDLGKPGFAQAKRALAPMGQLRKYRASKRGGA</sequence>
<comment type="caution">
    <text evidence="2">The sequence shown here is derived from an EMBL/GenBank/DDBJ whole genome shotgun (WGS) entry which is preliminary data.</text>
</comment>
<dbReference type="Proteomes" id="UP000322077">
    <property type="component" value="Unassembled WGS sequence"/>
</dbReference>
<dbReference type="InterPro" id="IPR024320">
    <property type="entry name" value="LPG_synthase_C"/>
</dbReference>